<evidence type="ECO:0000313" key="3">
    <source>
        <dbReference type="EMBL" id="MCT7981367.1"/>
    </source>
</evidence>
<dbReference type="SUPFAM" id="SSF53955">
    <property type="entry name" value="Lysozyme-like"/>
    <property type="match status" value="1"/>
</dbReference>
<dbReference type="InterPro" id="IPR011055">
    <property type="entry name" value="Dup_hybrid_motif"/>
</dbReference>
<dbReference type="InterPro" id="IPR008565">
    <property type="entry name" value="TtsA-like_GH18_dom"/>
</dbReference>
<gene>
    <name evidence="3" type="ORF">NG792_26960</name>
</gene>
<dbReference type="Pfam" id="PF05838">
    <property type="entry name" value="Glyco_hydro_108"/>
    <property type="match status" value="1"/>
</dbReference>
<proteinExistence type="predicted"/>
<dbReference type="InterPro" id="IPR016047">
    <property type="entry name" value="M23ase_b-sheet_dom"/>
</dbReference>
<evidence type="ECO:0000259" key="1">
    <source>
        <dbReference type="Pfam" id="PF01551"/>
    </source>
</evidence>
<evidence type="ECO:0000259" key="2">
    <source>
        <dbReference type="Pfam" id="PF05838"/>
    </source>
</evidence>
<dbReference type="InterPro" id="IPR023346">
    <property type="entry name" value="Lysozyme-like_dom_sf"/>
</dbReference>
<feature type="domain" description="TtsA-like Glycoside hydrolase family 108" evidence="2">
    <location>
        <begin position="232"/>
        <end position="311"/>
    </location>
</feature>
<dbReference type="CDD" id="cd12797">
    <property type="entry name" value="M23_peptidase"/>
    <property type="match status" value="1"/>
</dbReference>
<dbReference type="Pfam" id="PF01551">
    <property type="entry name" value="Peptidase_M23"/>
    <property type="match status" value="1"/>
</dbReference>
<accession>A0ABT2NF88</accession>
<protein>
    <submittedName>
        <fullName evidence="3">Peptidoglycan DD-metalloendopeptidase family protein</fullName>
    </submittedName>
</protein>
<evidence type="ECO:0000313" key="4">
    <source>
        <dbReference type="Proteomes" id="UP001525961"/>
    </source>
</evidence>
<organism evidence="3 4">
    <name type="scientific">Laspinema olomoucense D3b</name>
    <dbReference type="NCBI Taxonomy" id="2953688"/>
    <lineage>
        <taxon>Bacteria</taxon>
        <taxon>Bacillati</taxon>
        <taxon>Cyanobacteriota</taxon>
        <taxon>Cyanophyceae</taxon>
        <taxon>Oscillatoriophycideae</taxon>
        <taxon>Oscillatoriales</taxon>
        <taxon>Laspinemataceae</taxon>
        <taxon>Laspinema</taxon>
        <taxon>Laspinema olomoucense</taxon>
    </lineage>
</organism>
<dbReference type="Gene3D" id="2.70.70.10">
    <property type="entry name" value="Glucose Permease (Domain IIA)"/>
    <property type="match status" value="1"/>
</dbReference>
<keyword evidence="4" id="KW-1185">Reference proteome</keyword>
<reference evidence="3 4" key="1">
    <citation type="journal article" date="2022" name="Front. Microbiol.">
        <title>High genomic differentiation and limited gene flow indicate recent cryptic speciation within the genus Laspinema (cyanobacteria).</title>
        <authorList>
            <person name="Stanojkovic A."/>
            <person name="Skoupy S."/>
            <person name="Skaloud P."/>
            <person name="Dvorak P."/>
        </authorList>
    </citation>
    <scope>NUCLEOTIDE SEQUENCE [LARGE SCALE GENOMIC DNA]</scope>
    <source>
        <strain evidence="3 4">D3b</strain>
    </source>
</reference>
<comment type="caution">
    <text evidence="3">The sequence shown here is derived from an EMBL/GenBank/DDBJ whole genome shotgun (WGS) entry which is preliminary data.</text>
</comment>
<dbReference type="SUPFAM" id="SSF51261">
    <property type="entry name" value="Duplicated hybrid motif"/>
    <property type="match status" value="1"/>
</dbReference>
<dbReference type="EMBL" id="JAMXFA010000064">
    <property type="protein sequence ID" value="MCT7981367.1"/>
    <property type="molecule type" value="Genomic_DNA"/>
</dbReference>
<sequence length="381" mass="41414">MTSNGNLESALAGGISKGIREGVGGAIADGIVGLATLAVLALAILPNVSPDASKTGQNSHSFEPITVHIGPHFYDDSPSGSWDYVLERDGSTSVPIPSPCNGTIGGVYFQGVNGSLATGSGAGQIVGVACDGADYWLFGHLIEGSQTLKPGDRVAKGEEIGTQGTTGRSSGDHIHNQIHRWTKGSDGIPVRGERITDRNYTLPLIMAYIKFLRKGQLFGSSTLSPGFDAAYEWTLGKEGGCSDHPADRGGRTYKGIIRSVAQRHGYSDPCQMPESTVRRIYEAEYWNPARCGEWQTAQMQLVCFDTAVNFGVGGWQMFSAQGRRRDGHRYPALPRDEKAAAQAIAQWRLEFRDFRVREAPDQRVFLRGWRNRDRALLEKVK</sequence>
<dbReference type="CDD" id="cd13926">
    <property type="entry name" value="N-acetylmuramidase_GH108"/>
    <property type="match status" value="1"/>
</dbReference>
<dbReference type="RefSeq" id="WP_261237555.1">
    <property type="nucleotide sequence ID" value="NZ_JAMXFA010000064.1"/>
</dbReference>
<name>A0ABT2NF88_9CYAN</name>
<dbReference type="Proteomes" id="UP001525961">
    <property type="component" value="Unassembled WGS sequence"/>
</dbReference>
<dbReference type="Gene3D" id="1.20.141.10">
    <property type="entry name" value="Chitosanase, subunit A, domain 1"/>
    <property type="match status" value="1"/>
</dbReference>
<feature type="domain" description="M23ase beta-sheet core" evidence="1">
    <location>
        <begin position="93"/>
        <end position="180"/>
    </location>
</feature>